<reference evidence="4 5" key="1">
    <citation type="submission" date="2018-12" db="EMBL/GenBank/DDBJ databases">
        <title>The whole draft genome of Streptomyce luteoverticillatus CGMCC 15060.</title>
        <authorList>
            <person name="Feng Z."/>
            <person name="Chen G."/>
            <person name="Zhang J."/>
            <person name="Zhu H."/>
            <person name="Yu X."/>
            <person name="Zhang W."/>
            <person name="Zhang X."/>
        </authorList>
    </citation>
    <scope>NUCLEOTIDE SEQUENCE [LARGE SCALE GENOMIC DNA]</scope>
    <source>
        <strain evidence="4 5">CGMCC 15060</strain>
    </source>
</reference>
<dbReference type="GO" id="GO:0016747">
    <property type="term" value="F:acyltransferase activity, transferring groups other than amino-acyl groups"/>
    <property type="evidence" value="ECO:0007669"/>
    <property type="project" value="InterPro"/>
</dbReference>
<protein>
    <submittedName>
        <fullName evidence="4">GNAT family N-acetyltransferase</fullName>
    </submittedName>
</protein>
<dbReference type="EMBL" id="CP034587">
    <property type="protein sequence ID" value="AZQ74141.1"/>
    <property type="molecule type" value="Genomic_DNA"/>
</dbReference>
<dbReference type="RefSeq" id="WP_126916644.1">
    <property type="nucleotide sequence ID" value="NZ_CP034587.1"/>
</dbReference>
<dbReference type="Pfam" id="PF00583">
    <property type="entry name" value="Acetyltransf_1"/>
    <property type="match status" value="1"/>
</dbReference>
<evidence type="ECO:0000259" key="3">
    <source>
        <dbReference type="PROSITE" id="PS51186"/>
    </source>
</evidence>
<organism evidence="4 5">
    <name type="scientific">Streptomyces luteoverticillatus</name>
    <name type="common">Streptoverticillium luteoverticillatus</name>
    <dbReference type="NCBI Taxonomy" id="66425"/>
    <lineage>
        <taxon>Bacteria</taxon>
        <taxon>Bacillati</taxon>
        <taxon>Actinomycetota</taxon>
        <taxon>Actinomycetes</taxon>
        <taxon>Kitasatosporales</taxon>
        <taxon>Streptomycetaceae</taxon>
        <taxon>Streptomyces</taxon>
    </lineage>
</organism>
<gene>
    <name evidence="4" type="ORF">EKH77_25565</name>
</gene>
<keyword evidence="5" id="KW-1185">Reference proteome</keyword>
<evidence type="ECO:0000313" key="5">
    <source>
        <dbReference type="Proteomes" id="UP000267900"/>
    </source>
</evidence>
<evidence type="ECO:0000313" key="4">
    <source>
        <dbReference type="EMBL" id="AZQ74141.1"/>
    </source>
</evidence>
<feature type="domain" description="N-acetyltransferase" evidence="3">
    <location>
        <begin position="2"/>
        <end position="173"/>
    </location>
</feature>
<dbReference type="AlphaFoldDB" id="A0A3S9PP59"/>
<dbReference type="OrthoDB" id="529907at2"/>
<dbReference type="InterPro" id="IPR016181">
    <property type="entry name" value="Acyl_CoA_acyltransferase"/>
</dbReference>
<proteinExistence type="predicted"/>
<sequence>MLNYRSAQADELARVDALDNSFTTDSVIVVTASDDGFRLRTVRVSPPLRKVYPDDEDEDDRPRETVVAQDGAELCGAITFAYEAWNRRLFVADVRVAPGRRGQGIGRGLMDRALARGRELGARTAWLEVTSVNAPAIQAYRRMGFAVCGLDTTLYRGTAAEGETALFMSRALA</sequence>
<dbReference type="PROSITE" id="PS51186">
    <property type="entry name" value="GNAT"/>
    <property type="match status" value="1"/>
</dbReference>
<dbReference type="InterPro" id="IPR000182">
    <property type="entry name" value="GNAT_dom"/>
</dbReference>
<dbReference type="InterPro" id="IPR050832">
    <property type="entry name" value="Bact_Acetyltransf"/>
</dbReference>
<name>A0A3S9PP59_STRLT</name>
<evidence type="ECO:0000256" key="1">
    <source>
        <dbReference type="ARBA" id="ARBA00022679"/>
    </source>
</evidence>
<dbReference type="PANTHER" id="PTHR43877">
    <property type="entry name" value="AMINOALKYLPHOSPHONATE N-ACETYLTRANSFERASE-RELATED-RELATED"/>
    <property type="match status" value="1"/>
</dbReference>
<dbReference type="Gene3D" id="3.40.630.30">
    <property type="match status" value="1"/>
</dbReference>
<keyword evidence="2" id="KW-0012">Acyltransferase</keyword>
<dbReference type="SUPFAM" id="SSF55729">
    <property type="entry name" value="Acyl-CoA N-acyltransferases (Nat)"/>
    <property type="match status" value="1"/>
</dbReference>
<accession>A0A3S9PP59</accession>
<dbReference type="Proteomes" id="UP000267900">
    <property type="component" value="Chromosome"/>
</dbReference>
<evidence type="ECO:0000256" key="2">
    <source>
        <dbReference type="ARBA" id="ARBA00023315"/>
    </source>
</evidence>
<keyword evidence="1 4" id="KW-0808">Transferase</keyword>